<evidence type="ECO:0008006" key="4">
    <source>
        <dbReference type="Google" id="ProtNLM"/>
    </source>
</evidence>
<reference evidence="2 3" key="1">
    <citation type="submission" date="2019-06" db="EMBL/GenBank/DDBJ databases">
        <title>Genome sequence of Litorilinea aerophila BAA-2444.</title>
        <authorList>
            <person name="Maclea K.S."/>
            <person name="Maurais E.G."/>
            <person name="Iannazzi L.C."/>
        </authorList>
    </citation>
    <scope>NUCLEOTIDE SEQUENCE [LARGE SCALE GENOMIC DNA]</scope>
    <source>
        <strain evidence="2 3">ATCC BAA-2444</strain>
    </source>
</reference>
<keyword evidence="1" id="KW-0472">Membrane</keyword>
<gene>
    <name evidence="2" type="ORF">FKZ61_09070</name>
</gene>
<dbReference type="OrthoDB" id="157489at2"/>
<evidence type="ECO:0000256" key="1">
    <source>
        <dbReference type="SAM" id="Phobius"/>
    </source>
</evidence>
<dbReference type="InParanoid" id="A0A540VHH9"/>
<feature type="transmembrane region" description="Helical" evidence="1">
    <location>
        <begin position="28"/>
        <end position="46"/>
    </location>
</feature>
<dbReference type="AlphaFoldDB" id="A0A540VHH9"/>
<dbReference type="Proteomes" id="UP000317371">
    <property type="component" value="Unassembled WGS sequence"/>
</dbReference>
<protein>
    <recommendedName>
        <fullName evidence="4">DUF1795 domain-containing protein</fullName>
    </recommendedName>
</protein>
<sequence length="212" mass="23081">MTQLIRLLAKPSVTNAPPEPEDIRRNDLILIVWVAFVLFLGFGIQLRALNASRPVSLGEDLPTLSVPASWIGQRAGDLAFRVKNPQSASSFDAEISAFVRPLKEGETLVAARTAWGLRRSQSLDRYRELWAESVTVLDGQPAVLVTYAYVADPTRAAGAVAPPVVVQAQDLLFVLDGHLVVVTVAADAVEWEAEAPHFRLVFDSLNLKGGEE</sequence>
<dbReference type="EMBL" id="VIGC01000009">
    <property type="protein sequence ID" value="TQE96219.1"/>
    <property type="molecule type" value="Genomic_DNA"/>
</dbReference>
<accession>A0A540VHH9</accession>
<keyword evidence="3" id="KW-1185">Reference proteome</keyword>
<dbReference type="Gene3D" id="3.40.1000.10">
    <property type="entry name" value="Mog1/PsbP, alpha/beta/alpha sandwich"/>
    <property type="match status" value="1"/>
</dbReference>
<evidence type="ECO:0000313" key="3">
    <source>
        <dbReference type="Proteomes" id="UP000317371"/>
    </source>
</evidence>
<dbReference type="RefSeq" id="WP_141609772.1">
    <property type="nucleotide sequence ID" value="NZ_VIGC02000009.1"/>
</dbReference>
<keyword evidence="1" id="KW-0812">Transmembrane</keyword>
<evidence type="ECO:0000313" key="2">
    <source>
        <dbReference type="EMBL" id="TQE96219.1"/>
    </source>
</evidence>
<name>A0A540VHH9_9CHLR</name>
<proteinExistence type="predicted"/>
<comment type="caution">
    <text evidence="2">The sequence shown here is derived from an EMBL/GenBank/DDBJ whole genome shotgun (WGS) entry which is preliminary data.</text>
</comment>
<organism evidence="2 3">
    <name type="scientific">Litorilinea aerophila</name>
    <dbReference type="NCBI Taxonomy" id="1204385"/>
    <lineage>
        <taxon>Bacteria</taxon>
        <taxon>Bacillati</taxon>
        <taxon>Chloroflexota</taxon>
        <taxon>Caldilineae</taxon>
        <taxon>Caldilineales</taxon>
        <taxon>Caldilineaceae</taxon>
        <taxon>Litorilinea</taxon>
    </lineage>
</organism>
<keyword evidence="1" id="KW-1133">Transmembrane helix</keyword>